<dbReference type="Proteomes" id="UP000028006">
    <property type="component" value="Unassembled WGS sequence"/>
</dbReference>
<dbReference type="InterPro" id="IPR000182">
    <property type="entry name" value="GNAT_dom"/>
</dbReference>
<gene>
    <name evidence="2" type="ORF">GZ77_01675</name>
</gene>
<feature type="domain" description="N-acetyltransferase" evidence="1">
    <location>
        <begin position="1"/>
        <end position="125"/>
    </location>
</feature>
<name>A0A081NAB1_9GAMM</name>
<comment type="caution">
    <text evidence="2">The sequence shown here is derived from an EMBL/GenBank/DDBJ whole genome shotgun (WGS) entry which is preliminary data.</text>
</comment>
<keyword evidence="3" id="KW-1185">Reference proteome</keyword>
<organism evidence="2 3">
    <name type="scientific">Endozoicomonas montiporae</name>
    <dbReference type="NCBI Taxonomy" id="1027273"/>
    <lineage>
        <taxon>Bacteria</taxon>
        <taxon>Pseudomonadati</taxon>
        <taxon>Pseudomonadota</taxon>
        <taxon>Gammaproteobacteria</taxon>
        <taxon>Oceanospirillales</taxon>
        <taxon>Endozoicomonadaceae</taxon>
        <taxon>Endozoicomonas</taxon>
    </lineage>
</organism>
<reference evidence="2 3" key="1">
    <citation type="submission" date="2014-06" db="EMBL/GenBank/DDBJ databases">
        <title>Whole Genome Sequences of Three Symbiotic Endozoicomonas Bacteria.</title>
        <authorList>
            <person name="Neave M.J."/>
            <person name="Apprill A."/>
            <person name="Voolstra C.R."/>
        </authorList>
    </citation>
    <scope>NUCLEOTIDE SEQUENCE [LARGE SCALE GENOMIC DNA]</scope>
    <source>
        <strain evidence="2 3">LMG 24815</strain>
    </source>
</reference>
<evidence type="ECO:0000259" key="1">
    <source>
        <dbReference type="PROSITE" id="PS51186"/>
    </source>
</evidence>
<dbReference type="PROSITE" id="PS51186">
    <property type="entry name" value="GNAT"/>
    <property type="match status" value="1"/>
</dbReference>
<accession>A0A081NAB1</accession>
<sequence length="147" mass="17016">MIEELQPVAFPLVNRFFKANGHKGKARSDERVFVVRQKGEIIAALRACPRSQGYLLRSVWVAISRRKKGFGLKLTKDTINALYPASCWCYPYEHLKEFYTLAGFRELTTDNVPDDISIPWQKYRIHNQPFLLMGISDSAHEPFKPEE</sequence>
<dbReference type="eggNOG" id="COG0456">
    <property type="taxonomic scope" value="Bacteria"/>
</dbReference>
<evidence type="ECO:0000313" key="3">
    <source>
        <dbReference type="Proteomes" id="UP000028006"/>
    </source>
</evidence>
<dbReference type="InterPro" id="IPR016181">
    <property type="entry name" value="Acyl_CoA_acyltransferase"/>
</dbReference>
<evidence type="ECO:0000313" key="2">
    <source>
        <dbReference type="EMBL" id="KEQ15384.1"/>
    </source>
</evidence>
<dbReference type="Gene3D" id="3.40.630.30">
    <property type="match status" value="1"/>
</dbReference>
<dbReference type="EMBL" id="JOKG01000001">
    <property type="protein sequence ID" value="KEQ15384.1"/>
    <property type="molecule type" value="Genomic_DNA"/>
</dbReference>
<proteinExistence type="predicted"/>
<dbReference type="SUPFAM" id="SSF55729">
    <property type="entry name" value="Acyl-CoA N-acyltransferases (Nat)"/>
    <property type="match status" value="1"/>
</dbReference>
<protein>
    <recommendedName>
        <fullName evidence="1">N-acetyltransferase domain-containing protein</fullName>
    </recommendedName>
</protein>
<dbReference type="AlphaFoldDB" id="A0A081NAB1"/>
<dbReference type="GO" id="GO:0016747">
    <property type="term" value="F:acyltransferase activity, transferring groups other than amino-acyl groups"/>
    <property type="evidence" value="ECO:0007669"/>
    <property type="project" value="InterPro"/>
</dbReference>
<dbReference type="RefSeq" id="WP_034872630.1">
    <property type="nucleotide sequence ID" value="NZ_JOKG01000001.1"/>
</dbReference>